<dbReference type="AlphaFoldDB" id="A0A3A9WTH1"/>
<dbReference type="Proteomes" id="UP000268652">
    <property type="component" value="Unassembled WGS sequence"/>
</dbReference>
<protein>
    <submittedName>
        <fullName evidence="2">Uncharacterized protein</fullName>
    </submittedName>
</protein>
<evidence type="ECO:0000313" key="3">
    <source>
        <dbReference type="EMBL" id="RKN27401.1"/>
    </source>
</evidence>
<dbReference type="EMBL" id="RBDY01000001">
    <property type="protein sequence ID" value="RKN27401.1"/>
    <property type="molecule type" value="Genomic_DNA"/>
</dbReference>
<sequence>MGRGSRSWRCSFGRVGGGRGRGGAAWGAAGRGVTRRVRGLPGPATRCAAPAAPPGRAPAAASGR</sequence>
<reference evidence="4 5" key="1">
    <citation type="submission" date="2018-09" db="EMBL/GenBank/DDBJ databases">
        <title>Streptomyces sp. nov. DS1-2, an endophytic actinomycete isolated from roots of Dendrobium scabrilingue.</title>
        <authorList>
            <person name="Kuncharoen N."/>
            <person name="Kudo T."/>
            <person name="Ohkuma M."/>
            <person name="Yuki M."/>
            <person name="Tanasupawat S."/>
        </authorList>
    </citation>
    <scope>NUCLEOTIDE SEQUENCE [LARGE SCALE GENOMIC DNA]</scope>
    <source>
        <strain evidence="2 5">AZ1-7</strain>
        <strain evidence="3 4">DS1-2</strain>
    </source>
</reference>
<dbReference type="EMBL" id="RBDX01000001">
    <property type="protein sequence ID" value="RKN12834.1"/>
    <property type="molecule type" value="Genomic_DNA"/>
</dbReference>
<evidence type="ECO:0000313" key="2">
    <source>
        <dbReference type="EMBL" id="RKN12834.1"/>
    </source>
</evidence>
<dbReference type="Proteomes" id="UP000275024">
    <property type="component" value="Unassembled WGS sequence"/>
</dbReference>
<feature type="compositionally biased region" description="Low complexity" evidence="1">
    <location>
        <begin position="39"/>
        <end position="50"/>
    </location>
</feature>
<feature type="region of interest" description="Disordered" evidence="1">
    <location>
        <begin position="36"/>
        <end position="64"/>
    </location>
</feature>
<name>A0A3A9WTH1_9ACTN</name>
<keyword evidence="4" id="KW-1185">Reference proteome</keyword>
<comment type="caution">
    <text evidence="2">The sequence shown here is derived from an EMBL/GenBank/DDBJ whole genome shotgun (WGS) entry which is preliminary data.</text>
</comment>
<evidence type="ECO:0000256" key="1">
    <source>
        <dbReference type="SAM" id="MobiDB-lite"/>
    </source>
</evidence>
<proteinExistence type="predicted"/>
<gene>
    <name evidence="3" type="ORF">D7318_00325</name>
    <name evidence="2" type="ORF">D7319_02570</name>
</gene>
<evidence type="ECO:0000313" key="4">
    <source>
        <dbReference type="Proteomes" id="UP000268652"/>
    </source>
</evidence>
<accession>A0A3A9WTH1</accession>
<organism evidence="2 5">
    <name type="scientific">Streptomyces radicis</name>
    <dbReference type="NCBI Taxonomy" id="1750517"/>
    <lineage>
        <taxon>Bacteria</taxon>
        <taxon>Bacillati</taxon>
        <taxon>Actinomycetota</taxon>
        <taxon>Actinomycetes</taxon>
        <taxon>Kitasatosporales</taxon>
        <taxon>Streptomycetaceae</taxon>
        <taxon>Streptomyces</taxon>
    </lineage>
</organism>
<evidence type="ECO:0000313" key="5">
    <source>
        <dbReference type="Proteomes" id="UP000275024"/>
    </source>
</evidence>